<evidence type="ECO:0000313" key="2">
    <source>
        <dbReference type="EMBL" id="JAD80441.1"/>
    </source>
</evidence>
<dbReference type="EMBL" id="GBRH01217454">
    <property type="protein sequence ID" value="JAD80441.1"/>
    <property type="molecule type" value="Transcribed_RNA"/>
</dbReference>
<accession>A0A0A9CXV5</accession>
<sequence>MMYCYSSKRPENSRCSTRGKGKKRSLKPHHELMFISEFTNSAAFVHFQLDCRLQQVNILFFA</sequence>
<name>A0A0A9CXV5_ARUDO</name>
<protein>
    <submittedName>
        <fullName evidence="2">Uncharacterized protein</fullName>
    </submittedName>
</protein>
<dbReference type="AlphaFoldDB" id="A0A0A9CXV5"/>
<feature type="region of interest" description="Disordered" evidence="1">
    <location>
        <begin position="1"/>
        <end position="24"/>
    </location>
</feature>
<evidence type="ECO:0000256" key="1">
    <source>
        <dbReference type="SAM" id="MobiDB-lite"/>
    </source>
</evidence>
<reference evidence="2" key="1">
    <citation type="submission" date="2014-09" db="EMBL/GenBank/DDBJ databases">
        <authorList>
            <person name="Magalhaes I.L.F."/>
            <person name="Oliveira U."/>
            <person name="Santos F.R."/>
            <person name="Vidigal T.H.D.A."/>
            <person name="Brescovit A.D."/>
            <person name="Santos A.J."/>
        </authorList>
    </citation>
    <scope>NUCLEOTIDE SEQUENCE</scope>
    <source>
        <tissue evidence="2">Shoot tissue taken approximately 20 cm above the soil surface</tissue>
    </source>
</reference>
<organism evidence="2">
    <name type="scientific">Arundo donax</name>
    <name type="common">Giant reed</name>
    <name type="synonym">Donax arundinaceus</name>
    <dbReference type="NCBI Taxonomy" id="35708"/>
    <lineage>
        <taxon>Eukaryota</taxon>
        <taxon>Viridiplantae</taxon>
        <taxon>Streptophyta</taxon>
        <taxon>Embryophyta</taxon>
        <taxon>Tracheophyta</taxon>
        <taxon>Spermatophyta</taxon>
        <taxon>Magnoliopsida</taxon>
        <taxon>Liliopsida</taxon>
        <taxon>Poales</taxon>
        <taxon>Poaceae</taxon>
        <taxon>PACMAD clade</taxon>
        <taxon>Arundinoideae</taxon>
        <taxon>Arundineae</taxon>
        <taxon>Arundo</taxon>
    </lineage>
</organism>
<reference evidence="2" key="2">
    <citation type="journal article" date="2015" name="Data Brief">
        <title>Shoot transcriptome of the giant reed, Arundo donax.</title>
        <authorList>
            <person name="Barrero R.A."/>
            <person name="Guerrero F.D."/>
            <person name="Moolhuijzen P."/>
            <person name="Goolsby J.A."/>
            <person name="Tidwell J."/>
            <person name="Bellgard S.E."/>
            <person name="Bellgard M.I."/>
        </authorList>
    </citation>
    <scope>NUCLEOTIDE SEQUENCE</scope>
    <source>
        <tissue evidence="2">Shoot tissue taken approximately 20 cm above the soil surface</tissue>
    </source>
</reference>
<proteinExistence type="predicted"/>